<accession>A0ABR8YNX8</accession>
<protein>
    <submittedName>
        <fullName evidence="2">Zinc ribbon domain-containing protein</fullName>
    </submittedName>
</protein>
<organism evidence="2 3">
    <name type="scientific">Clostridium faecium</name>
    <dbReference type="NCBI Taxonomy" id="2762223"/>
    <lineage>
        <taxon>Bacteria</taxon>
        <taxon>Bacillati</taxon>
        <taxon>Bacillota</taxon>
        <taxon>Clostridia</taxon>
        <taxon>Eubacteriales</taxon>
        <taxon>Clostridiaceae</taxon>
        <taxon>Clostridium</taxon>
    </lineage>
</organism>
<dbReference type="Proteomes" id="UP000627166">
    <property type="component" value="Unassembled WGS sequence"/>
</dbReference>
<comment type="caution">
    <text evidence="2">The sequence shown here is derived from an EMBL/GenBank/DDBJ whole genome shotgun (WGS) entry which is preliminary data.</text>
</comment>
<dbReference type="InterPro" id="IPR025868">
    <property type="entry name" value="Zn_ribbon_dom_put"/>
</dbReference>
<dbReference type="RefSeq" id="WP_191738927.1">
    <property type="nucleotide sequence ID" value="NZ_JACSQB010000022.1"/>
</dbReference>
<dbReference type="EMBL" id="JACSQB010000022">
    <property type="protein sequence ID" value="MBD8045952.1"/>
    <property type="molecule type" value="Genomic_DNA"/>
</dbReference>
<evidence type="ECO:0000259" key="1">
    <source>
        <dbReference type="Pfam" id="PF12674"/>
    </source>
</evidence>
<sequence length="86" mass="9824">MENMIFCQSCAMPLIKSEDFGTNADGSKNKDYCIYCYSGGNFTTDETMEEMIESCIPHVSSGNPYKNEEEARASMKELFPTLKRWK</sequence>
<name>A0ABR8YNX8_9CLOT</name>
<proteinExistence type="predicted"/>
<reference evidence="2 3" key="1">
    <citation type="submission" date="2020-08" db="EMBL/GenBank/DDBJ databases">
        <title>A Genomic Blueprint of the Chicken Gut Microbiome.</title>
        <authorList>
            <person name="Gilroy R."/>
            <person name="Ravi A."/>
            <person name="Getino M."/>
            <person name="Pursley I."/>
            <person name="Horton D.L."/>
            <person name="Alikhan N.-F."/>
            <person name="Baker D."/>
            <person name="Gharbi K."/>
            <person name="Hall N."/>
            <person name="Watson M."/>
            <person name="Adriaenssens E.M."/>
            <person name="Foster-Nyarko E."/>
            <person name="Jarju S."/>
            <person name="Secka A."/>
            <person name="Antonio M."/>
            <person name="Oren A."/>
            <person name="Chaudhuri R."/>
            <person name="La Ragione R.M."/>
            <person name="Hildebrand F."/>
            <person name="Pallen M.J."/>
        </authorList>
    </citation>
    <scope>NUCLEOTIDE SEQUENCE [LARGE SCALE GENOMIC DNA]</scope>
    <source>
        <strain evidence="2 3">N37</strain>
    </source>
</reference>
<feature type="domain" description="Putative zinc ribbon" evidence="1">
    <location>
        <begin position="6"/>
        <end position="86"/>
    </location>
</feature>
<evidence type="ECO:0000313" key="2">
    <source>
        <dbReference type="EMBL" id="MBD8045952.1"/>
    </source>
</evidence>
<dbReference type="Pfam" id="PF12674">
    <property type="entry name" value="Zn_ribbon_2"/>
    <property type="match status" value="1"/>
</dbReference>
<keyword evidence="3" id="KW-1185">Reference proteome</keyword>
<gene>
    <name evidence="2" type="ORF">H9637_02665</name>
</gene>
<evidence type="ECO:0000313" key="3">
    <source>
        <dbReference type="Proteomes" id="UP000627166"/>
    </source>
</evidence>